<evidence type="ECO:0000313" key="7">
    <source>
        <dbReference type="Proteomes" id="UP001205105"/>
    </source>
</evidence>
<dbReference type="GO" id="GO:0016787">
    <property type="term" value="F:hydrolase activity"/>
    <property type="evidence" value="ECO:0007669"/>
    <property type="project" value="UniProtKB-KW"/>
</dbReference>
<feature type="domain" description="Calcineurin-like phosphoesterase" evidence="5">
    <location>
        <begin position="46"/>
        <end position="281"/>
    </location>
</feature>
<organism evidence="6 7">
    <name type="scientific">Chlorella ohadii</name>
    <dbReference type="NCBI Taxonomy" id="2649997"/>
    <lineage>
        <taxon>Eukaryota</taxon>
        <taxon>Viridiplantae</taxon>
        <taxon>Chlorophyta</taxon>
        <taxon>core chlorophytes</taxon>
        <taxon>Trebouxiophyceae</taxon>
        <taxon>Chlorellales</taxon>
        <taxon>Chlorellaceae</taxon>
        <taxon>Chlorella clade</taxon>
        <taxon>Chlorella</taxon>
    </lineage>
</organism>
<dbReference type="InterPro" id="IPR029052">
    <property type="entry name" value="Metallo-depent_PP-like"/>
</dbReference>
<keyword evidence="2" id="KW-0378">Hydrolase</keyword>
<feature type="region of interest" description="Disordered" evidence="3">
    <location>
        <begin position="354"/>
        <end position="378"/>
    </location>
</feature>
<evidence type="ECO:0000256" key="1">
    <source>
        <dbReference type="ARBA" id="ARBA00022729"/>
    </source>
</evidence>
<keyword evidence="1 4" id="KW-0732">Signal</keyword>
<comment type="caution">
    <text evidence="6">The sequence shown here is derived from an EMBL/GenBank/DDBJ whole genome shotgun (WGS) entry which is preliminary data.</text>
</comment>
<proteinExistence type="predicted"/>
<evidence type="ECO:0000256" key="3">
    <source>
        <dbReference type="SAM" id="MobiDB-lite"/>
    </source>
</evidence>
<feature type="chain" id="PRO_5041972236" description="Calcineurin-like phosphoesterase domain-containing protein" evidence="4">
    <location>
        <begin position="25"/>
        <end position="378"/>
    </location>
</feature>
<keyword evidence="7" id="KW-1185">Reference proteome</keyword>
<dbReference type="InterPro" id="IPR051558">
    <property type="entry name" value="Metallophosphoesterase_PAP"/>
</dbReference>
<reference evidence="6" key="1">
    <citation type="submission" date="2020-11" db="EMBL/GenBank/DDBJ databases">
        <title>Chlorella ohadii genome sequencing and assembly.</title>
        <authorList>
            <person name="Murik O."/>
            <person name="Treves H."/>
            <person name="Kedem I."/>
            <person name="Shotland Y."/>
            <person name="Kaplan A."/>
        </authorList>
    </citation>
    <scope>NUCLEOTIDE SEQUENCE</scope>
    <source>
        <strain evidence="6">1</strain>
    </source>
</reference>
<dbReference type="EMBL" id="JADXDR010000055">
    <property type="protein sequence ID" value="KAI7842144.1"/>
    <property type="molecule type" value="Genomic_DNA"/>
</dbReference>
<evidence type="ECO:0000313" key="6">
    <source>
        <dbReference type="EMBL" id="KAI7842144.1"/>
    </source>
</evidence>
<sequence length="378" mass="41735">MRCGILVAAALMAAVLSALPPAAARRQGSAGPPMAHPQLPSDYPIHFTVIGDWGRRRLPDRPTGYNQTRVAAAMAARAARWPSKKADFVISTGDNFYGIGLRKDKGGVNDPQFTEKFTDVYNQSSLNVPWLSVLGNHDYGDSAYCDPKEPDYRPNEISDPFAQLDPALQKRDPRWHAWLNQKLTLAGGKVDIFMIDTSPFEIWYYPYCFAHWGLNTQHWVKNLAWLDSALAASTAEWKLIVGHHGTVSSGKHGGSALLRATLEPLIWKYKAQALFAGHDHTLEHLHVVPKYPDEPNYHIVVSGGGSKRNSKFGTPNKYSIWGGLHEGFAACTLTSKALTVQFFSLDHAGGREPAHNATIPRVLLKGRSPHPPSDDDED</sequence>
<dbReference type="PANTHER" id="PTHR10161">
    <property type="entry name" value="TARTRATE-RESISTANT ACID PHOSPHATASE TYPE 5"/>
    <property type="match status" value="1"/>
</dbReference>
<dbReference type="PANTHER" id="PTHR10161:SF14">
    <property type="entry name" value="TARTRATE-RESISTANT ACID PHOSPHATASE TYPE 5"/>
    <property type="match status" value="1"/>
</dbReference>
<protein>
    <recommendedName>
        <fullName evidence="5">Calcineurin-like phosphoesterase domain-containing protein</fullName>
    </recommendedName>
</protein>
<evidence type="ECO:0000256" key="4">
    <source>
        <dbReference type="SAM" id="SignalP"/>
    </source>
</evidence>
<name>A0AAD5DXK3_9CHLO</name>
<dbReference type="SUPFAM" id="SSF56300">
    <property type="entry name" value="Metallo-dependent phosphatases"/>
    <property type="match status" value="1"/>
</dbReference>
<evidence type="ECO:0000259" key="5">
    <source>
        <dbReference type="Pfam" id="PF00149"/>
    </source>
</evidence>
<gene>
    <name evidence="6" type="ORF">COHA_004168</name>
</gene>
<accession>A0AAD5DXK3</accession>
<dbReference type="AlphaFoldDB" id="A0AAD5DXK3"/>
<dbReference type="InterPro" id="IPR004843">
    <property type="entry name" value="Calcineurin-like_PHP"/>
</dbReference>
<evidence type="ECO:0000256" key="2">
    <source>
        <dbReference type="ARBA" id="ARBA00022801"/>
    </source>
</evidence>
<dbReference type="Gene3D" id="3.60.21.10">
    <property type="match status" value="1"/>
</dbReference>
<dbReference type="Pfam" id="PF00149">
    <property type="entry name" value="Metallophos"/>
    <property type="match status" value="1"/>
</dbReference>
<feature type="signal peptide" evidence="4">
    <location>
        <begin position="1"/>
        <end position="24"/>
    </location>
</feature>
<dbReference type="Proteomes" id="UP001205105">
    <property type="component" value="Unassembled WGS sequence"/>
</dbReference>